<sequence>MDEPTVAQTIMIRAARDTIESPSGVFREGIRARRAVFAPPIHQNLSHRTEIQPEFVGHCAGTVAQEFDSEVGQSARRTICSPQAVRPRGATEEGAGGQAERAGRLLEIWKRDHASATAEARADDVAQIVSRITGVPVTELTTVAQDKLLKLSRSRIERVIGLEEATAPWPMRCAWRVRVCAMICGDSTS</sequence>
<protein>
    <submittedName>
        <fullName evidence="1">Uncharacterized protein</fullName>
    </submittedName>
</protein>
<gene>
    <name evidence="1" type="ORF">DPM13_00555</name>
</gene>
<dbReference type="Proteomes" id="UP000249922">
    <property type="component" value="Chromosome"/>
</dbReference>
<name>A0ABN5M378_9RHOB</name>
<keyword evidence="2" id="KW-1185">Reference proteome</keyword>
<evidence type="ECO:0000313" key="2">
    <source>
        <dbReference type="Proteomes" id="UP000249922"/>
    </source>
</evidence>
<proteinExistence type="predicted"/>
<accession>A0ABN5M378</accession>
<dbReference type="RefSeq" id="WP_112887244.1">
    <property type="nucleotide sequence ID" value="NZ_CP030239.1"/>
</dbReference>
<reference evidence="1 2" key="1">
    <citation type="submission" date="2018-06" db="EMBL/GenBank/DDBJ databases">
        <title>Complete genome sequence of Paracoccus mutanolyticus strain RSP-02 isolated from cellulosic waste.</title>
        <authorList>
            <person name="Amrutha R.N."/>
            <person name="Shrivastav A."/>
            <person name="Buddana S.K."/>
            <person name="Deshpande U."/>
            <person name="Prakasham R.S."/>
        </authorList>
    </citation>
    <scope>NUCLEOTIDE SEQUENCE [LARGE SCALE GENOMIC DNA]</scope>
    <source>
        <strain evidence="1 2">RSP-02</strain>
    </source>
</reference>
<organism evidence="1 2">
    <name type="scientific">Paracoccus mutanolyticus</name>
    <dbReference type="NCBI Taxonomy" id="1499308"/>
    <lineage>
        <taxon>Bacteria</taxon>
        <taxon>Pseudomonadati</taxon>
        <taxon>Pseudomonadota</taxon>
        <taxon>Alphaproteobacteria</taxon>
        <taxon>Rhodobacterales</taxon>
        <taxon>Paracoccaceae</taxon>
        <taxon>Paracoccus</taxon>
    </lineage>
</organism>
<dbReference type="EMBL" id="CP030239">
    <property type="protein sequence ID" value="AWX92292.1"/>
    <property type="molecule type" value="Genomic_DNA"/>
</dbReference>
<evidence type="ECO:0000313" key="1">
    <source>
        <dbReference type="EMBL" id="AWX92292.1"/>
    </source>
</evidence>